<gene>
    <name evidence="1" type="ORF">G3O08_20490</name>
</gene>
<evidence type="ECO:0000313" key="2">
    <source>
        <dbReference type="Proteomes" id="UP000486602"/>
    </source>
</evidence>
<dbReference type="AlphaFoldDB" id="A0A7K3WW60"/>
<sequence>MTKKILLFIFTLSNLSAVCQHELDAAESCILKIEKQLDEVLIAYGSRECTKFTIDTLNEDLLLNDYTLLVFDKEYKSNLIYQITVISGEKEGVEISYINNEKVFVNYVNGIKTGKSRTFYPSGNVHFEREYKKGILRPKVKEFDKEGNLLKTIKIK</sequence>
<dbReference type="Gene3D" id="2.20.110.10">
    <property type="entry name" value="Histone H3 K4-specific methyltransferase SET7/9 N-terminal domain"/>
    <property type="match status" value="1"/>
</dbReference>
<dbReference type="Proteomes" id="UP000486602">
    <property type="component" value="Unassembled WGS sequence"/>
</dbReference>
<evidence type="ECO:0008006" key="3">
    <source>
        <dbReference type="Google" id="ProtNLM"/>
    </source>
</evidence>
<accession>A0A7K3WW60</accession>
<evidence type="ECO:0000313" key="1">
    <source>
        <dbReference type="EMBL" id="NEN25873.1"/>
    </source>
</evidence>
<dbReference type="EMBL" id="JAAGVY010000102">
    <property type="protein sequence ID" value="NEN25873.1"/>
    <property type="molecule type" value="Genomic_DNA"/>
</dbReference>
<dbReference type="SUPFAM" id="SSF82185">
    <property type="entry name" value="Histone H3 K4-specific methyltransferase SET7/9 N-terminal domain"/>
    <property type="match status" value="1"/>
</dbReference>
<proteinExistence type="predicted"/>
<comment type="caution">
    <text evidence="1">The sequence shown here is derived from an EMBL/GenBank/DDBJ whole genome shotgun (WGS) entry which is preliminary data.</text>
</comment>
<reference evidence="1 2" key="1">
    <citation type="submission" date="2020-02" db="EMBL/GenBank/DDBJ databases">
        <title>Out from the shadows clarifying the taxonomy of the family Cryomorphaceae and related taxa by utilizing the GTDB taxonomic framework.</title>
        <authorList>
            <person name="Bowman J.P."/>
        </authorList>
    </citation>
    <scope>NUCLEOTIDE SEQUENCE [LARGE SCALE GENOMIC DNA]</scope>
    <source>
        <strain evidence="1 2">QSSC 1-22</strain>
    </source>
</reference>
<name>A0A7K3WW60_9FLAO</name>
<keyword evidence="2" id="KW-1185">Reference proteome</keyword>
<organism evidence="1 2">
    <name type="scientific">Cryomorpha ignava</name>
    <dbReference type="NCBI Taxonomy" id="101383"/>
    <lineage>
        <taxon>Bacteria</taxon>
        <taxon>Pseudomonadati</taxon>
        <taxon>Bacteroidota</taxon>
        <taxon>Flavobacteriia</taxon>
        <taxon>Flavobacteriales</taxon>
        <taxon>Cryomorphaceae</taxon>
        <taxon>Cryomorpha</taxon>
    </lineage>
</organism>
<dbReference type="RefSeq" id="WP_163287316.1">
    <property type="nucleotide sequence ID" value="NZ_JAAGVY010000102.1"/>
</dbReference>
<protein>
    <recommendedName>
        <fullName evidence="3">Toxin-antitoxin system YwqK family antitoxin</fullName>
    </recommendedName>
</protein>